<dbReference type="AlphaFoldDB" id="A0AAD4QFT9"/>
<feature type="region of interest" description="Disordered" evidence="1">
    <location>
        <begin position="135"/>
        <end position="162"/>
    </location>
</feature>
<sequence>MLKRPLSPIGLPPSKRAHLSALSIFTARSTGFESLYDELILHIFTFLSHTDLCTLQATNRDCARLSLDNQLWKNLYLREFGRLRLRGFRGFSGRRDERETKNLPGRTVTQVQDWKRMFRISTNWRNGRCHTSTLDEMPNLSLTGSPREIDTPRREQDPPTPQITLAGKYTIISPSESAHRPSIVVLSPSIPRLVIHVAPIRAQESVRITTLAVDQSSRTSASIAACISNGDIYVYEVRSSSRKHHYAPPFKTPRTAPITQVAYSHPVLVTLSESFSLSVYDLRHEAMQVLHVLTSFTSFPPSSLVLTIPESQTYKLLLTYASPVYPAHWSVGVTEVMLSSATLHASAASLTSPARPPPLLLSTRSTRAFDLPADWIDETKLRNVREQWGRKVGSVASTQTDGRWVVLAPAVPGEACPPGGFTPASLPLQLYRLSLPSSRAGSGAAPKLTFVRNLLGQAGPVSALALADGRCVSLGVDGSVWVWDLENGWGSEVTGVASGSTEELCPSQRGTIAFDERRIITSGAMGSVMVRNFDF</sequence>
<gene>
    <name evidence="3" type="ORF">EDB92DRAFT_1794398</name>
</gene>
<dbReference type="Proteomes" id="UP001201163">
    <property type="component" value="Unassembled WGS sequence"/>
</dbReference>
<comment type="caution">
    <text evidence="3">The sequence shown here is derived from an EMBL/GenBank/DDBJ whole genome shotgun (WGS) entry which is preliminary data.</text>
</comment>
<dbReference type="SUPFAM" id="SSF81383">
    <property type="entry name" value="F-box domain"/>
    <property type="match status" value="1"/>
</dbReference>
<evidence type="ECO:0000313" key="3">
    <source>
        <dbReference type="EMBL" id="KAH8995718.1"/>
    </source>
</evidence>
<evidence type="ECO:0000256" key="1">
    <source>
        <dbReference type="SAM" id="MobiDB-lite"/>
    </source>
</evidence>
<dbReference type="InterPro" id="IPR036322">
    <property type="entry name" value="WD40_repeat_dom_sf"/>
</dbReference>
<dbReference type="Pfam" id="PF25499">
    <property type="entry name" value="Beta-prop_pof12"/>
    <property type="match status" value="1"/>
</dbReference>
<accession>A0AAD4QFT9</accession>
<reference evidence="3" key="1">
    <citation type="submission" date="2022-01" db="EMBL/GenBank/DDBJ databases">
        <title>Comparative genomics reveals a dynamic genome evolution in the ectomycorrhizal milk-cap (Lactarius) mushrooms.</title>
        <authorList>
            <consortium name="DOE Joint Genome Institute"/>
            <person name="Lebreton A."/>
            <person name="Tang N."/>
            <person name="Kuo A."/>
            <person name="LaButti K."/>
            <person name="Drula E."/>
            <person name="Barry K."/>
            <person name="Clum A."/>
            <person name="Lipzen A."/>
            <person name="Mousain D."/>
            <person name="Ng V."/>
            <person name="Wang R."/>
            <person name="Wang X."/>
            <person name="Dai Y."/>
            <person name="Henrissat B."/>
            <person name="Grigoriev I.V."/>
            <person name="Guerin-Laguette A."/>
            <person name="Yu F."/>
            <person name="Martin F.M."/>
        </authorList>
    </citation>
    <scope>NUCLEOTIDE SEQUENCE</scope>
    <source>
        <strain evidence="3">QP</strain>
    </source>
</reference>
<dbReference type="Gene3D" id="1.20.1280.50">
    <property type="match status" value="1"/>
</dbReference>
<feature type="domain" description="F-box" evidence="2">
    <location>
        <begin position="29"/>
        <end position="75"/>
    </location>
</feature>
<dbReference type="EMBL" id="JAKELL010000011">
    <property type="protein sequence ID" value="KAH8995718.1"/>
    <property type="molecule type" value="Genomic_DNA"/>
</dbReference>
<proteinExistence type="predicted"/>
<feature type="compositionally biased region" description="Polar residues" evidence="1">
    <location>
        <begin position="135"/>
        <end position="144"/>
    </location>
</feature>
<evidence type="ECO:0000313" key="4">
    <source>
        <dbReference type="Proteomes" id="UP001201163"/>
    </source>
</evidence>
<evidence type="ECO:0000259" key="2">
    <source>
        <dbReference type="PROSITE" id="PS50181"/>
    </source>
</evidence>
<name>A0AAD4QFT9_9AGAM</name>
<dbReference type="InterPro" id="IPR036047">
    <property type="entry name" value="F-box-like_dom_sf"/>
</dbReference>
<dbReference type="SUPFAM" id="SSF50978">
    <property type="entry name" value="WD40 repeat-like"/>
    <property type="match status" value="1"/>
</dbReference>
<keyword evidence="4" id="KW-1185">Reference proteome</keyword>
<protein>
    <recommendedName>
        <fullName evidence="2">F-box domain-containing protein</fullName>
    </recommendedName>
</protein>
<organism evidence="3 4">
    <name type="scientific">Lactarius akahatsu</name>
    <dbReference type="NCBI Taxonomy" id="416441"/>
    <lineage>
        <taxon>Eukaryota</taxon>
        <taxon>Fungi</taxon>
        <taxon>Dikarya</taxon>
        <taxon>Basidiomycota</taxon>
        <taxon>Agaricomycotina</taxon>
        <taxon>Agaricomycetes</taxon>
        <taxon>Russulales</taxon>
        <taxon>Russulaceae</taxon>
        <taxon>Lactarius</taxon>
    </lineage>
</organism>
<dbReference type="InterPro" id="IPR015943">
    <property type="entry name" value="WD40/YVTN_repeat-like_dom_sf"/>
</dbReference>
<dbReference type="Pfam" id="PF12937">
    <property type="entry name" value="F-box-like"/>
    <property type="match status" value="1"/>
</dbReference>
<dbReference type="PROSITE" id="PS50181">
    <property type="entry name" value="FBOX"/>
    <property type="match status" value="1"/>
</dbReference>
<dbReference type="Gene3D" id="2.130.10.10">
    <property type="entry name" value="YVTN repeat-like/Quinoprotein amine dehydrogenase"/>
    <property type="match status" value="1"/>
</dbReference>
<feature type="compositionally biased region" description="Basic and acidic residues" evidence="1">
    <location>
        <begin position="147"/>
        <end position="157"/>
    </location>
</feature>
<dbReference type="InterPro" id="IPR001810">
    <property type="entry name" value="F-box_dom"/>
</dbReference>